<evidence type="ECO:0000313" key="3">
    <source>
        <dbReference type="Proteomes" id="UP000092574"/>
    </source>
</evidence>
<keyword evidence="1" id="KW-0472">Membrane</keyword>
<feature type="transmembrane region" description="Helical" evidence="1">
    <location>
        <begin position="250"/>
        <end position="268"/>
    </location>
</feature>
<reference evidence="2" key="1">
    <citation type="submission" date="2017-04" db="EMBL/GenBank/DDBJ databases">
        <title>Complete Genome Sequences of Twelve Strains of a Stable Defined Moderately Diverse Mouse Microbiota 2 (sDMDMm2).</title>
        <authorList>
            <person name="Uchimura Y."/>
            <person name="Wyss M."/>
            <person name="Brugiroux S."/>
            <person name="Limenitakis J.P."/>
            <person name="Stecher B."/>
            <person name="McCoy K.D."/>
            <person name="Macpherson A.J."/>
        </authorList>
    </citation>
    <scope>NUCLEOTIDE SEQUENCE</scope>
    <source>
        <strain evidence="2">YL58</strain>
    </source>
</reference>
<feature type="transmembrane region" description="Helical" evidence="1">
    <location>
        <begin position="323"/>
        <end position="344"/>
    </location>
</feature>
<accession>A0A1C7I590</accession>
<evidence type="ECO:0008006" key="4">
    <source>
        <dbReference type="Google" id="ProtNLM"/>
    </source>
</evidence>
<dbReference type="OrthoDB" id="1827913at2"/>
<dbReference type="AlphaFoldDB" id="A0A1C7I590"/>
<proteinExistence type="predicted"/>
<dbReference type="Proteomes" id="UP000092574">
    <property type="component" value="Chromosome"/>
</dbReference>
<feature type="transmembrane region" description="Helical" evidence="1">
    <location>
        <begin position="105"/>
        <end position="125"/>
    </location>
</feature>
<evidence type="ECO:0000313" key="2">
    <source>
        <dbReference type="EMBL" id="ANU74735.1"/>
    </source>
</evidence>
<evidence type="ECO:0000256" key="1">
    <source>
        <dbReference type="SAM" id="Phobius"/>
    </source>
</evidence>
<name>A0A1C7I590_9FIRM</name>
<feature type="transmembrane region" description="Helical" evidence="1">
    <location>
        <begin position="36"/>
        <end position="58"/>
    </location>
</feature>
<feature type="transmembrane region" description="Helical" evidence="1">
    <location>
        <begin position="280"/>
        <end position="303"/>
    </location>
</feature>
<dbReference type="InterPro" id="IPR045723">
    <property type="entry name" value="DUF6077"/>
</dbReference>
<sequence>MNYIKTFFLVLFFILSIYFLGILGRKKSDGFPLAEILLHGLLRLFASFEVIVLPFIFLRAKFSYFFYFYCFVLIAVIIFSIFKYARYSYKYIGKKVHKFISTLDIPLAAAIIMIIFQMSMLAFYMHLDADDAMYVATAATTLRTDTMYQYAADTGIIMNTMPSRYVLSPFPIFTAFLGKLFFLHPTIIAHTILAPLMTGFAYLVYYLIGSLIFKKKKGMIGIFLLVLCTFQIWGYFTVYSSSTFILIRSWQGKAVLAGILIPAAIYFLMKECQTNVPYKWPLCASLSLVLAASLVSSMGIMLLPTLLGLSAILYCIYNKSFKPLIKCVISCSPAICLMVIYLLMKFGRFCP</sequence>
<gene>
    <name evidence="2" type="ORF">A4V09_02530</name>
</gene>
<dbReference type="RefSeq" id="WP_065540961.1">
    <property type="nucleotide sequence ID" value="NZ_CP015405.2"/>
</dbReference>
<keyword evidence="3" id="KW-1185">Reference proteome</keyword>
<feature type="transmembrane region" description="Helical" evidence="1">
    <location>
        <begin position="187"/>
        <end position="208"/>
    </location>
</feature>
<keyword evidence="1" id="KW-0812">Transmembrane</keyword>
<feature type="transmembrane region" description="Helical" evidence="1">
    <location>
        <begin position="64"/>
        <end position="85"/>
    </location>
</feature>
<dbReference type="EMBL" id="CP015405">
    <property type="protein sequence ID" value="ANU74735.1"/>
    <property type="molecule type" value="Genomic_DNA"/>
</dbReference>
<organism evidence="2 3">
    <name type="scientific">Blautia pseudococcoides</name>
    <dbReference type="NCBI Taxonomy" id="1796616"/>
    <lineage>
        <taxon>Bacteria</taxon>
        <taxon>Bacillati</taxon>
        <taxon>Bacillota</taxon>
        <taxon>Clostridia</taxon>
        <taxon>Lachnospirales</taxon>
        <taxon>Lachnospiraceae</taxon>
        <taxon>Blautia</taxon>
    </lineage>
</organism>
<feature type="transmembrane region" description="Helical" evidence="1">
    <location>
        <begin position="6"/>
        <end position="24"/>
    </location>
</feature>
<feature type="transmembrane region" description="Helical" evidence="1">
    <location>
        <begin position="220"/>
        <end position="238"/>
    </location>
</feature>
<dbReference type="KEGG" id="byl:A4V09_02530"/>
<protein>
    <recommendedName>
        <fullName evidence="4">Glycosyltransferase RgtA/B/C/D-like domain-containing protein</fullName>
    </recommendedName>
</protein>
<dbReference type="Pfam" id="PF19554">
    <property type="entry name" value="DUF6077"/>
    <property type="match status" value="1"/>
</dbReference>
<keyword evidence="1" id="KW-1133">Transmembrane helix</keyword>